<evidence type="ECO:0000256" key="3">
    <source>
        <dbReference type="ARBA" id="ARBA00022833"/>
    </source>
</evidence>
<keyword evidence="1" id="KW-0479">Metal-binding</keyword>
<sequence>MNDQPLVCSHCSAKKLNLSFCSACAEAMYCSTECQKLHWEKEHKQTCGKTDRIDIGRFYPLLAILAETARFNGLKPTHPALTHRISAPPTIVGFPDGSAAKVVELGPEISVDDTMSEKWWSTAAGATDQTRRKLFARLCKKGEVLPIVTSLCLGLLATMYTTTSSRGSGSRRIRLQYKSCPISDFGIAKGSVDVKCQDQLAYFNGNKFWKGQDPNDHYWIYFRTVRGEEILLDIGMFTFNFCMMVSATPYISDLSDFPGLDYAPAFFRDRPLAKNVIQLHTERKRLIWEFLNDFGEGTTPSPDERLPIVYTLKNLNVLREVLRKRTWTKWPESPLLAIDSDPHERDYSTVEEDEAWFKNLKKWTKKYKSGKVSRATYDTEIRKLSK</sequence>
<evidence type="ECO:0000259" key="5">
    <source>
        <dbReference type="PROSITE" id="PS50865"/>
    </source>
</evidence>
<feature type="domain" description="MYND-type" evidence="5">
    <location>
        <begin position="8"/>
        <end position="47"/>
    </location>
</feature>
<keyword evidence="2 4" id="KW-0863">Zinc-finger</keyword>
<keyword evidence="3" id="KW-0862">Zinc</keyword>
<evidence type="ECO:0000256" key="1">
    <source>
        <dbReference type="ARBA" id="ARBA00022723"/>
    </source>
</evidence>
<dbReference type="PROSITE" id="PS01360">
    <property type="entry name" value="ZF_MYND_1"/>
    <property type="match status" value="1"/>
</dbReference>
<keyword evidence="7" id="KW-1185">Reference proteome</keyword>
<evidence type="ECO:0000256" key="4">
    <source>
        <dbReference type="PROSITE-ProRule" id="PRU00134"/>
    </source>
</evidence>
<dbReference type="GeneID" id="85358023"/>
<dbReference type="Proteomes" id="UP001175211">
    <property type="component" value="Unassembled WGS sequence"/>
</dbReference>
<evidence type="ECO:0000313" key="7">
    <source>
        <dbReference type="Proteomes" id="UP001175211"/>
    </source>
</evidence>
<protein>
    <recommendedName>
        <fullName evidence="5">MYND-type domain-containing protein</fullName>
    </recommendedName>
</protein>
<accession>A0AA39JL68</accession>
<dbReference type="Gene3D" id="6.10.140.2220">
    <property type="match status" value="1"/>
</dbReference>
<dbReference type="InterPro" id="IPR002893">
    <property type="entry name" value="Znf_MYND"/>
</dbReference>
<dbReference type="RefSeq" id="XP_060324937.1">
    <property type="nucleotide sequence ID" value="XM_060474475.1"/>
</dbReference>
<dbReference type="GO" id="GO:0008270">
    <property type="term" value="F:zinc ion binding"/>
    <property type="evidence" value="ECO:0007669"/>
    <property type="project" value="UniProtKB-KW"/>
</dbReference>
<dbReference type="AlphaFoldDB" id="A0AA39JL68"/>
<proteinExistence type="predicted"/>
<dbReference type="EMBL" id="JAUEPS010000056">
    <property type="protein sequence ID" value="KAK0443970.1"/>
    <property type="molecule type" value="Genomic_DNA"/>
</dbReference>
<dbReference type="SUPFAM" id="SSF144232">
    <property type="entry name" value="HIT/MYND zinc finger-like"/>
    <property type="match status" value="1"/>
</dbReference>
<organism evidence="6 7">
    <name type="scientific">Armillaria tabescens</name>
    <name type="common">Ringless honey mushroom</name>
    <name type="synonym">Agaricus tabescens</name>
    <dbReference type="NCBI Taxonomy" id="1929756"/>
    <lineage>
        <taxon>Eukaryota</taxon>
        <taxon>Fungi</taxon>
        <taxon>Dikarya</taxon>
        <taxon>Basidiomycota</taxon>
        <taxon>Agaricomycotina</taxon>
        <taxon>Agaricomycetes</taxon>
        <taxon>Agaricomycetidae</taxon>
        <taxon>Agaricales</taxon>
        <taxon>Marasmiineae</taxon>
        <taxon>Physalacriaceae</taxon>
        <taxon>Desarmillaria</taxon>
    </lineage>
</organism>
<gene>
    <name evidence="6" type="ORF">EV420DRAFT_1575761</name>
</gene>
<reference evidence="6" key="1">
    <citation type="submission" date="2023-06" db="EMBL/GenBank/DDBJ databases">
        <authorList>
            <consortium name="Lawrence Berkeley National Laboratory"/>
            <person name="Ahrendt S."/>
            <person name="Sahu N."/>
            <person name="Indic B."/>
            <person name="Wong-Bajracharya J."/>
            <person name="Merenyi Z."/>
            <person name="Ke H.-M."/>
            <person name="Monk M."/>
            <person name="Kocsube S."/>
            <person name="Drula E."/>
            <person name="Lipzen A."/>
            <person name="Balint B."/>
            <person name="Henrissat B."/>
            <person name="Andreopoulos B."/>
            <person name="Martin F.M."/>
            <person name="Harder C.B."/>
            <person name="Rigling D."/>
            <person name="Ford K.L."/>
            <person name="Foster G.D."/>
            <person name="Pangilinan J."/>
            <person name="Papanicolaou A."/>
            <person name="Barry K."/>
            <person name="LaButti K."/>
            <person name="Viragh M."/>
            <person name="Koriabine M."/>
            <person name="Yan M."/>
            <person name="Riley R."/>
            <person name="Champramary S."/>
            <person name="Plett K.L."/>
            <person name="Tsai I.J."/>
            <person name="Slot J."/>
            <person name="Sipos G."/>
            <person name="Plett J."/>
            <person name="Nagy L.G."/>
            <person name="Grigoriev I.V."/>
        </authorList>
    </citation>
    <scope>NUCLEOTIDE SEQUENCE</scope>
    <source>
        <strain evidence="6">CCBAS 213</strain>
    </source>
</reference>
<comment type="caution">
    <text evidence="6">The sequence shown here is derived from an EMBL/GenBank/DDBJ whole genome shotgun (WGS) entry which is preliminary data.</text>
</comment>
<dbReference type="Pfam" id="PF01753">
    <property type="entry name" value="zf-MYND"/>
    <property type="match status" value="1"/>
</dbReference>
<evidence type="ECO:0000313" key="6">
    <source>
        <dbReference type="EMBL" id="KAK0443970.1"/>
    </source>
</evidence>
<feature type="non-terminal residue" evidence="6">
    <location>
        <position position="1"/>
    </location>
</feature>
<evidence type="ECO:0000256" key="2">
    <source>
        <dbReference type="ARBA" id="ARBA00022771"/>
    </source>
</evidence>
<name>A0AA39JL68_ARMTA</name>
<dbReference type="PROSITE" id="PS50865">
    <property type="entry name" value="ZF_MYND_2"/>
    <property type="match status" value="1"/>
</dbReference>